<evidence type="ECO:0000313" key="5">
    <source>
        <dbReference type="Proteomes" id="UP000094893"/>
    </source>
</evidence>
<dbReference type="Gene3D" id="3.30.420.40">
    <property type="match status" value="2"/>
</dbReference>
<evidence type="ECO:0000313" key="4">
    <source>
        <dbReference type="EMBL" id="OCX70941.1"/>
    </source>
</evidence>
<protein>
    <submittedName>
        <fullName evidence="3">Uncharacterized protein</fullName>
    </submittedName>
</protein>
<dbReference type="InterPro" id="IPR049067">
    <property type="entry name" value="MreB-like_C"/>
</dbReference>
<dbReference type="EMBL" id="LWSA01000185">
    <property type="protein sequence ID" value="OCX70941.1"/>
    <property type="molecule type" value="Genomic_DNA"/>
</dbReference>
<reference evidence="3 5" key="1">
    <citation type="journal article" date="2016" name="Int. J. Mol. Sci.">
        <title>Comparative genomics of the extreme acidophile Acidithiobacillus thiooxidans reveals intraspecific divergence and niche adaptation.</title>
        <authorList>
            <person name="Zhang X."/>
            <person name="Feng X."/>
            <person name="Tao J."/>
            <person name="Ma L."/>
            <person name="Xiao Y."/>
            <person name="Liang Y."/>
            <person name="Liu X."/>
            <person name="Yin H."/>
        </authorList>
    </citation>
    <scope>NUCLEOTIDE SEQUENCE [LARGE SCALE GENOMIC DNA]</scope>
    <source>
        <strain evidence="4 5">A02</strain>
        <strain evidence="3">DXS-W</strain>
    </source>
</reference>
<accession>A0A1C2JMI2</accession>
<sequence length="302" mass="32613">MEAWGLDDGFGEIKVAWANGKGAIPSLVRPGARLELGKDGQENAIYHTEGQSFTMGGGVDTLNTRFDGYERSAMNRVMSFHALLSHGFAEGDTIVTGLPVRLYFRSDGSINKEAVAARKISLQVEVLDADKKPLPKPGKIKVVAQGLAALMALDCGSAAILDIGARTMDATVFQDGRILMDRTGGRNLGVMDMQARFAERIAGQFAYPLESHLVYRAFRDGRIKVMGKEYDLAADRQAAIQDVSLNIWQEAASVFKTVQDVDTVVLIGGGASFLMESSPWPHVQVADDPVFANAQGMLAYGL</sequence>
<dbReference type="Proteomes" id="UP000094893">
    <property type="component" value="Unassembled WGS sequence"/>
</dbReference>
<dbReference type="Proteomes" id="UP000095008">
    <property type="component" value="Unassembled WGS sequence"/>
</dbReference>
<evidence type="ECO:0000259" key="2">
    <source>
        <dbReference type="Pfam" id="PF21522"/>
    </source>
</evidence>
<dbReference type="InterPro" id="IPR040607">
    <property type="entry name" value="ALP_N"/>
</dbReference>
<dbReference type="AlphaFoldDB" id="A0A1C2JMI2"/>
<dbReference type="RefSeq" id="WP_024893676.1">
    <property type="nucleotide sequence ID" value="NZ_JAAOMO010000052.1"/>
</dbReference>
<evidence type="ECO:0000259" key="1">
    <source>
        <dbReference type="Pfam" id="PF17989"/>
    </source>
</evidence>
<proteinExistence type="predicted"/>
<dbReference type="SUPFAM" id="SSF53067">
    <property type="entry name" value="Actin-like ATPase domain"/>
    <property type="match status" value="2"/>
</dbReference>
<comment type="caution">
    <text evidence="3">The sequence shown here is derived from an EMBL/GenBank/DDBJ whole genome shotgun (WGS) entry which is preliminary data.</text>
</comment>
<dbReference type="EMBL" id="LWRY01000152">
    <property type="protein sequence ID" value="OCX70871.1"/>
    <property type="molecule type" value="Genomic_DNA"/>
</dbReference>
<gene>
    <name evidence="3" type="ORF">A6M23_13010</name>
    <name evidence="4" type="ORF">A6P07_13115</name>
</gene>
<dbReference type="InterPro" id="IPR056367">
    <property type="entry name" value="ASKHA_NBD_ParM_R1-like"/>
</dbReference>
<dbReference type="Pfam" id="PF21522">
    <property type="entry name" value="MreB-like_C"/>
    <property type="match status" value="1"/>
</dbReference>
<name>A0A1C2JMI2_ACITH</name>
<dbReference type="Pfam" id="PF17989">
    <property type="entry name" value="ALP_N"/>
    <property type="match status" value="1"/>
</dbReference>
<keyword evidence="6" id="KW-1185">Reference proteome</keyword>
<feature type="domain" description="Actin homologue MreB-like C-terminal" evidence="2">
    <location>
        <begin position="160"/>
        <end position="275"/>
    </location>
</feature>
<evidence type="ECO:0000313" key="3">
    <source>
        <dbReference type="EMBL" id="OCX70871.1"/>
    </source>
</evidence>
<feature type="domain" description="Actin-like protein N-terminal" evidence="1">
    <location>
        <begin position="5"/>
        <end position="106"/>
    </location>
</feature>
<organism evidence="3 6">
    <name type="scientific">Acidithiobacillus thiooxidans</name>
    <name type="common">Thiobacillus thiooxidans</name>
    <dbReference type="NCBI Taxonomy" id="930"/>
    <lineage>
        <taxon>Bacteria</taxon>
        <taxon>Pseudomonadati</taxon>
        <taxon>Pseudomonadota</taxon>
        <taxon>Acidithiobacillia</taxon>
        <taxon>Acidithiobacillales</taxon>
        <taxon>Acidithiobacillaceae</taxon>
        <taxon>Acidithiobacillus</taxon>
    </lineage>
</organism>
<dbReference type="InterPro" id="IPR043129">
    <property type="entry name" value="ATPase_NBD"/>
</dbReference>
<dbReference type="OrthoDB" id="6536821at2"/>
<dbReference type="CDD" id="cd24022">
    <property type="entry name" value="ASKHA_NBD_ParM_R1-like"/>
    <property type="match status" value="1"/>
</dbReference>
<evidence type="ECO:0000313" key="6">
    <source>
        <dbReference type="Proteomes" id="UP000095008"/>
    </source>
</evidence>
<dbReference type="STRING" id="930.GCA_002079865_02156"/>